<organism evidence="2 3">
    <name type="scientific">Fusarium oxysporum</name>
    <name type="common">Fusarium vascular wilt</name>
    <dbReference type="NCBI Taxonomy" id="5507"/>
    <lineage>
        <taxon>Eukaryota</taxon>
        <taxon>Fungi</taxon>
        <taxon>Dikarya</taxon>
        <taxon>Ascomycota</taxon>
        <taxon>Pezizomycotina</taxon>
        <taxon>Sordariomycetes</taxon>
        <taxon>Hypocreomycetidae</taxon>
        <taxon>Hypocreales</taxon>
        <taxon>Nectriaceae</taxon>
        <taxon>Fusarium</taxon>
        <taxon>Fusarium oxysporum species complex</taxon>
    </lineage>
</organism>
<sequence>MLAEDKHIQKAREYGKTNKLASLSVCAYHIDTTTNPHHKEPKFNIKDDIKTFPTHLEHEELSWLLCKYHWYKEHRRNKEDNNCFPITIPGMPNNKPYLATKTEGYLVHLWYENLGVAELRFHMPYYREIQKNKNLCEGIKQITQEITEVEEELEALTLKESTNQGRHPETQKRIQEIIEPEEKFEIIDLGKYRKGKETEFTQEAHKQLQE</sequence>
<dbReference type="Proteomes" id="UP000219369">
    <property type="component" value="Unassembled WGS sequence"/>
</dbReference>
<name>A0A2H3TFL5_FUSOX</name>
<evidence type="ECO:0000256" key="1">
    <source>
        <dbReference type="SAM" id="Coils"/>
    </source>
</evidence>
<protein>
    <submittedName>
        <fullName evidence="2">Uncharacterized protein</fullName>
    </submittedName>
</protein>
<dbReference type="OrthoDB" id="5088132at2759"/>
<dbReference type="EMBL" id="FMJY01000006">
    <property type="protein sequence ID" value="SCO87504.1"/>
    <property type="molecule type" value="Genomic_DNA"/>
</dbReference>
<dbReference type="AlphaFoldDB" id="A0A2H3TFL5"/>
<dbReference type="VEuPathDB" id="FungiDB:HZS61_011058"/>
<accession>A0A2H3TFL5</accession>
<reference evidence="3" key="1">
    <citation type="submission" date="2016-09" db="EMBL/GenBank/DDBJ databases">
        <authorList>
            <person name="Guldener U."/>
        </authorList>
    </citation>
    <scope>NUCLEOTIDE SEQUENCE [LARGE SCALE GENOMIC DNA]</scope>
    <source>
        <strain evidence="3">V64-1</strain>
    </source>
</reference>
<evidence type="ECO:0000313" key="3">
    <source>
        <dbReference type="Proteomes" id="UP000219369"/>
    </source>
</evidence>
<proteinExistence type="predicted"/>
<evidence type="ECO:0000313" key="2">
    <source>
        <dbReference type="EMBL" id="SCO87504.1"/>
    </source>
</evidence>
<gene>
    <name evidence="2" type="ORF">FRV6_11631</name>
</gene>
<keyword evidence="1" id="KW-0175">Coiled coil</keyword>
<feature type="coiled-coil region" evidence="1">
    <location>
        <begin position="132"/>
        <end position="159"/>
    </location>
</feature>